<reference evidence="2" key="2">
    <citation type="journal article" date="2024" name="Environ. Microbiol.">
        <title>Genome analysis and description of Tunturibacter gen. nov. expands the diversity of Terriglobia in tundra soils.</title>
        <authorList>
            <person name="Messyasz A."/>
            <person name="Mannisto M.K."/>
            <person name="Kerkhof L.J."/>
            <person name="Haggblom M.M."/>
        </authorList>
    </citation>
    <scope>NUCLEOTIDE SEQUENCE</scope>
    <source>
        <strain evidence="2">M8UP39</strain>
    </source>
</reference>
<gene>
    <name evidence="2" type="ORF">RBB81_06640</name>
</gene>
<keyword evidence="1" id="KW-1133">Transmembrane helix</keyword>
<keyword evidence="1" id="KW-0472">Membrane</keyword>
<feature type="transmembrane region" description="Helical" evidence="1">
    <location>
        <begin position="48"/>
        <end position="69"/>
    </location>
</feature>
<reference evidence="2" key="1">
    <citation type="submission" date="2023-08" db="EMBL/GenBank/DDBJ databases">
        <authorList>
            <person name="Messyasz A."/>
            <person name="Mannisto M.K."/>
            <person name="Kerkhof L.J."/>
            <person name="Haggblom M."/>
        </authorList>
    </citation>
    <scope>NUCLEOTIDE SEQUENCE</scope>
    <source>
        <strain evidence="2">M8UP39</strain>
    </source>
</reference>
<dbReference type="RefSeq" id="WP_183790286.1">
    <property type="nucleotide sequence ID" value="NZ_CP132938.1"/>
</dbReference>
<keyword evidence="1" id="KW-0812">Transmembrane</keyword>
<accession>A0AAU7Z4L2</accession>
<evidence type="ECO:0000313" key="2">
    <source>
        <dbReference type="EMBL" id="XCB23594.1"/>
    </source>
</evidence>
<evidence type="ECO:0000256" key="1">
    <source>
        <dbReference type="SAM" id="Phobius"/>
    </source>
</evidence>
<sequence>MGHRAKARSALLKRLTPNTIRHHLSSKKTATTIATPLQHERRRQIRGLLTLAAIILLFSVLRAGVHQLFHPGWWRLW</sequence>
<dbReference type="AlphaFoldDB" id="A0AAU7Z4L2"/>
<dbReference type="EMBL" id="CP132938">
    <property type="protein sequence ID" value="XCB23594.1"/>
    <property type="molecule type" value="Genomic_DNA"/>
</dbReference>
<organism evidence="2">
    <name type="scientific">Tunturiibacter gelidiferens</name>
    <dbReference type="NCBI Taxonomy" id="3069689"/>
    <lineage>
        <taxon>Bacteria</taxon>
        <taxon>Pseudomonadati</taxon>
        <taxon>Acidobacteriota</taxon>
        <taxon>Terriglobia</taxon>
        <taxon>Terriglobales</taxon>
        <taxon>Acidobacteriaceae</taxon>
        <taxon>Tunturiibacter</taxon>
    </lineage>
</organism>
<name>A0AAU7Z4L2_9BACT</name>
<proteinExistence type="predicted"/>
<dbReference type="KEGG" id="tgi:RBB81_06640"/>
<protein>
    <submittedName>
        <fullName evidence="2">Uncharacterized protein</fullName>
    </submittedName>
</protein>